<dbReference type="InterPro" id="IPR000719">
    <property type="entry name" value="Prot_kinase_dom"/>
</dbReference>
<keyword evidence="1" id="KW-0723">Serine/threonine-protein kinase</keyword>
<dbReference type="PROSITE" id="PS50011">
    <property type="entry name" value="PROTEIN_KINASE_DOM"/>
    <property type="match status" value="1"/>
</dbReference>
<dbReference type="InterPro" id="IPR050940">
    <property type="entry name" value="Actin_reg-Ser/Thr_kinase"/>
</dbReference>
<dbReference type="Proteomes" id="UP000751190">
    <property type="component" value="Unassembled WGS sequence"/>
</dbReference>
<dbReference type="OrthoDB" id="20134at2759"/>
<dbReference type="InterPro" id="IPR008271">
    <property type="entry name" value="Ser/Thr_kinase_AS"/>
</dbReference>
<dbReference type="GO" id="GO:0004674">
    <property type="term" value="F:protein serine/threonine kinase activity"/>
    <property type="evidence" value="ECO:0007669"/>
    <property type="project" value="UniProtKB-KW"/>
</dbReference>
<dbReference type="AlphaFoldDB" id="A0A8J5XS11"/>
<keyword evidence="2" id="KW-0808">Transferase</keyword>
<feature type="domain" description="Protein kinase" evidence="8">
    <location>
        <begin position="213"/>
        <end position="477"/>
    </location>
</feature>
<evidence type="ECO:0000256" key="6">
    <source>
        <dbReference type="PROSITE-ProRule" id="PRU10141"/>
    </source>
</evidence>
<dbReference type="Pfam" id="PF00069">
    <property type="entry name" value="Pkinase"/>
    <property type="match status" value="1"/>
</dbReference>
<sequence>MFAIEPMKMARSASRGGGVYMDSPRPAASILWTPSRGVTSANESPHRAEHEPASTLCARLGSPMQSLALTVMPQRTNSSMSARLILEAFPEEARDSPPPPMPLDERARGGPPMPALSLGEAGAAPAVAALRAARWSNPTDKREGGSACRGSADSIGRPHTHRTNTTPGPASPPSPPYMAGQPPVEGLALLRAAEPELVRAQSLVLLSIDEAEIVWMRRIGSGDYGEVWHVRHEGAKREMAAKRLKSGLITGDARDAFLQEIRLLSSLRHANLVKVYGVCESASDGSVLLVELCASSWRARLDDEKPISPLALVSVLRSVAAGMAYLHDKGIVHRDLKAANVLLRAAKGELDGEYACVSDMGLARHVDRDGRMSVRGTTWVMAPEMLRGAQWDGQIDVFAFGLLVIESVTRLDAEDIPRTAAFLVDWAELGAHPAAGSAEPARAALYRMLLALAADCCAAEPASRPPFSALAQSLEMLSTAEVARALAPSGASQSARAQGARAPRLARVAEEKPHADGWLAWLRALPCVPCERAGGGSERHAPDGAPTVAQGRARML</sequence>
<keyword evidence="5 6" id="KW-0067">ATP-binding</keyword>
<keyword evidence="10" id="KW-1185">Reference proteome</keyword>
<evidence type="ECO:0000256" key="1">
    <source>
        <dbReference type="ARBA" id="ARBA00022527"/>
    </source>
</evidence>
<dbReference type="Gene3D" id="3.30.200.20">
    <property type="entry name" value="Phosphorylase Kinase, domain 1"/>
    <property type="match status" value="1"/>
</dbReference>
<dbReference type="InterPro" id="IPR011009">
    <property type="entry name" value="Kinase-like_dom_sf"/>
</dbReference>
<protein>
    <recommendedName>
        <fullName evidence="8">Protein kinase domain-containing protein</fullName>
    </recommendedName>
</protein>
<evidence type="ECO:0000256" key="4">
    <source>
        <dbReference type="ARBA" id="ARBA00022777"/>
    </source>
</evidence>
<gene>
    <name evidence="9" type="ORF">KFE25_003428</name>
</gene>
<feature type="region of interest" description="Disordered" evidence="7">
    <location>
        <begin position="533"/>
        <end position="556"/>
    </location>
</feature>
<name>A0A8J5XS11_DIALT</name>
<dbReference type="SUPFAM" id="SSF56112">
    <property type="entry name" value="Protein kinase-like (PK-like)"/>
    <property type="match status" value="1"/>
</dbReference>
<evidence type="ECO:0000313" key="9">
    <source>
        <dbReference type="EMBL" id="KAG8464365.1"/>
    </source>
</evidence>
<dbReference type="EMBL" id="JAGTXO010000013">
    <property type="protein sequence ID" value="KAG8464365.1"/>
    <property type="molecule type" value="Genomic_DNA"/>
</dbReference>
<feature type="region of interest" description="Disordered" evidence="7">
    <location>
        <begin position="135"/>
        <end position="180"/>
    </location>
</feature>
<dbReference type="PROSITE" id="PS00108">
    <property type="entry name" value="PROTEIN_KINASE_ST"/>
    <property type="match status" value="1"/>
</dbReference>
<dbReference type="PANTHER" id="PTHR46485">
    <property type="entry name" value="LIM DOMAIN KINASE 1"/>
    <property type="match status" value="1"/>
</dbReference>
<accession>A0A8J5XS11</accession>
<dbReference type="PANTHER" id="PTHR46485:SF5">
    <property type="entry name" value="CENTER DIVIDER, ISOFORM A"/>
    <property type="match status" value="1"/>
</dbReference>
<evidence type="ECO:0000256" key="2">
    <source>
        <dbReference type="ARBA" id="ARBA00022679"/>
    </source>
</evidence>
<keyword evidence="4" id="KW-0418">Kinase</keyword>
<evidence type="ECO:0000259" key="8">
    <source>
        <dbReference type="PROSITE" id="PS50011"/>
    </source>
</evidence>
<dbReference type="InterPro" id="IPR017441">
    <property type="entry name" value="Protein_kinase_ATP_BS"/>
</dbReference>
<dbReference type="Gene3D" id="1.10.510.10">
    <property type="entry name" value="Transferase(Phosphotransferase) domain 1"/>
    <property type="match status" value="1"/>
</dbReference>
<evidence type="ECO:0000256" key="3">
    <source>
        <dbReference type="ARBA" id="ARBA00022741"/>
    </source>
</evidence>
<dbReference type="GO" id="GO:0005524">
    <property type="term" value="F:ATP binding"/>
    <property type="evidence" value="ECO:0007669"/>
    <property type="project" value="UniProtKB-UniRule"/>
</dbReference>
<evidence type="ECO:0000256" key="5">
    <source>
        <dbReference type="ARBA" id="ARBA00022840"/>
    </source>
</evidence>
<evidence type="ECO:0000313" key="10">
    <source>
        <dbReference type="Proteomes" id="UP000751190"/>
    </source>
</evidence>
<dbReference type="SMART" id="SM00220">
    <property type="entry name" value="S_TKc"/>
    <property type="match status" value="1"/>
</dbReference>
<reference evidence="9" key="1">
    <citation type="submission" date="2021-05" db="EMBL/GenBank/DDBJ databases">
        <title>The genome of the haptophyte Pavlova lutheri (Diacronema luteri, Pavlovales) - a model for lipid biosynthesis in eukaryotic algae.</title>
        <authorList>
            <person name="Hulatt C.J."/>
            <person name="Posewitz M.C."/>
        </authorList>
    </citation>
    <scope>NUCLEOTIDE SEQUENCE</scope>
    <source>
        <strain evidence="9">NIVA-4/92</strain>
    </source>
</reference>
<evidence type="ECO:0000256" key="7">
    <source>
        <dbReference type="SAM" id="MobiDB-lite"/>
    </source>
</evidence>
<organism evidence="9 10">
    <name type="scientific">Diacronema lutheri</name>
    <name type="common">Unicellular marine alga</name>
    <name type="synonym">Monochrysis lutheri</name>
    <dbReference type="NCBI Taxonomy" id="2081491"/>
    <lineage>
        <taxon>Eukaryota</taxon>
        <taxon>Haptista</taxon>
        <taxon>Haptophyta</taxon>
        <taxon>Pavlovophyceae</taxon>
        <taxon>Pavlovales</taxon>
        <taxon>Pavlovaceae</taxon>
        <taxon>Diacronema</taxon>
    </lineage>
</organism>
<feature type="binding site" evidence="6">
    <location>
        <position position="242"/>
    </location>
    <ligand>
        <name>ATP</name>
        <dbReference type="ChEBI" id="CHEBI:30616"/>
    </ligand>
</feature>
<dbReference type="PROSITE" id="PS00107">
    <property type="entry name" value="PROTEIN_KINASE_ATP"/>
    <property type="match status" value="1"/>
</dbReference>
<comment type="caution">
    <text evidence="9">The sequence shown here is derived from an EMBL/GenBank/DDBJ whole genome shotgun (WGS) entry which is preliminary data.</text>
</comment>
<keyword evidence="3 6" id="KW-0547">Nucleotide-binding</keyword>
<proteinExistence type="predicted"/>